<dbReference type="PANTHER" id="PTHR22639:SF6">
    <property type="entry name" value="ZINC FINGER CCHC DOMAIN-CONTAINING PROTEIN 3-LIKE"/>
    <property type="match status" value="1"/>
</dbReference>
<feature type="domain" description="CCHC-type" evidence="2">
    <location>
        <begin position="180"/>
        <end position="196"/>
    </location>
</feature>
<name>A0A8J0U6G9_XENLA</name>
<dbReference type="Pfam" id="PF23057">
    <property type="entry name" value="RBD_ZCCHC3_1st"/>
    <property type="match status" value="1"/>
</dbReference>
<proteinExistence type="predicted"/>
<gene>
    <name evidence="4" type="primary">LOC108705826</name>
</gene>
<feature type="domain" description="CCHC-type" evidence="2">
    <location>
        <begin position="197"/>
        <end position="212"/>
    </location>
</feature>
<dbReference type="InterPro" id="IPR001878">
    <property type="entry name" value="Znf_CCHC"/>
</dbReference>
<feature type="domain" description="CCHC-type" evidence="2">
    <location>
        <begin position="215"/>
        <end position="231"/>
    </location>
</feature>
<dbReference type="Gene3D" id="4.10.60.10">
    <property type="entry name" value="Zinc finger, CCHC-type"/>
    <property type="match status" value="1"/>
</dbReference>
<dbReference type="GO" id="GO:0008270">
    <property type="term" value="F:zinc ion binding"/>
    <property type="evidence" value="ECO:0007669"/>
    <property type="project" value="InterPro"/>
</dbReference>
<dbReference type="KEGG" id="xla:108705826"/>
<dbReference type="PANTHER" id="PTHR22639">
    <property type="entry name" value="GAG-RELATED PROTEIN"/>
    <property type="match status" value="1"/>
</dbReference>
<dbReference type="InterPro" id="IPR036875">
    <property type="entry name" value="Znf_CCHC_sf"/>
</dbReference>
<protein>
    <submittedName>
        <fullName evidence="4">Zinc finger CCHC domain-containing protein 3-like</fullName>
    </submittedName>
</protein>
<sequence>MDVEECLVPGYARVKHSVRFIIQEEVNREKLLLYIADVILEDFGGVQRKEILAIQDYPKRGIYDVTFDGEKVYSRFLRSWKQGPEDDRLRGFKVVPHFPDEEIALIVKSYSPFVQLNEVELFLRNHCKKVLFVGKVYNEIGVWACKFRFKVTFKENFLPPARFRLGNVNFDIFFTGMPNFCRKCRNYGHCAETCNICTNCGSTTHLIKNCNEAKKCNLCLEVGHLYAACPQRKKTFEKTVSEEVNEVVSSGEGEAISMIEGEAVSMGEGAAVSTEVVPKLTLSFEDVFCVDLKSSVQEPDEVGEPVAKKKIKRKTTPEKTPRRHVI</sequence>
<keyword evidence="3" id="KW-1185">Reference proteome</keyword>
<dbReference type="Pfam" id="PF23058">
    <property type="entry name" value="RBD_ZCCHC3_2nd"/>
    <property type="match status" value="1"/>
</dbReference>
<dbReference type="AlphaFoldDB" id="A0A8J0U6G9"/>
<dbReference type="OrthoDB" id="9906288at2759"/>
<dbReference type="RefSeq" id="XP_018098112.1">
    <property type="nucleotide sequence ID" value="XM_018242623.2"/>
</dbReference>
<feature type="region of interest" description="Disordered" evidence="1">
    <location>
        <begin position="297"/>
        <end position="326"/>
    </location>
</feature>
<dbReference type="GeneID" id="108705826"/>
<dbReference type="InterPro" id="IPR057811">
    <property type="entry name" value="RBD_ZCCHC3_2nd"/>
</dbReference>
<evidence type="ECO:0000259" key="2">
    <source>
        <dbReference type="SMART" id="SM00343"/>
    </source>
</evidence>
<dbReference type="SUPFAM" id="SSF57756">
    <property type="entry name" value="Retrovirus zinc finger-like domains"/>
    <property type="match status" value="1"/>
</dbReference>
<evidence type="ECO:0000256" key="1">
    <source>
        <dbReference type="SAM" id="MobiDB-lite"/>
    </source>
</evidence>
<accession>A0A8J0U6G9</accession>
<organism evidence="3 4">
    <name type="scientific">Xenopus laevis</name>
    <name type="common">African clawed frog</name>
    <dbReference type="NCBI Taxonomy" id="8355"/>
    <lineage>
        <taxon>Eukaryota</taxon>
        <taxon>Metazoa</taxon>
        <taxon>Chordata</taxon>
        <taxon>Craniata</taxon>
        <taxon>Vertebrata</taxon>
        <taxon>Euteleostomi</taxon>
        <taxon>Amphibia</taxon>
        <taxon>Batrachia</taxon>
        <taxon>Anura</taxon>
        <taxon>Pipoidea</taxon>
        <taxon>Pipidae</taxon>
        <taxon>Xenopodinae</taxon>
        <taxon>Xenopus</taxon>
        <taxon>Xenopus</taxon>
    </lineage>
</organism>
<dbReference type="GO" id="GO:0003690">
    <property type="term" value="F:double-stranded DNA binding"/>
    <property type="evidence" value="ECO:0007669"/>
    <property type="project" value="InterPro"/>
</dbReference>
<evidence type="ECO:0000313" key="4">
    <source>
        <dbReference type="RefSeq" id="XP_018098112.1"/>
    </source>
</evidence>
<dbReference type="GO" id="GO:0003723">
    <property type="term" value="F:RNA binding"/>
    <property type="evidence" value="ECO:0007669"/>
    <property type="project" value="InterPro"/>
</dbReference>
<dbReference type="InterPro" id="IPR042509">
    <property type="entry name" value="ZCCHC3"/>
</dbReference>
<reference evidence="4" key="1">
    <citation type="submission" date="2025-08" db="UniProtKB">
        <authorList>
            <consortium name="RefSeq"/>
        </authorList>
    </citation>
    <scope>IDENTIFICATION</scope>
    <source>
        <strain evidence="4">J_2021</strain>
        <tissue evidence="4">Erythrocytes</tissue>
    </source>
</reference>
<dbReference type="InterPro" id="IPR057810">
    <property type="entry name" value="RBD_ZCCHC3_1st"/>
</dbReference>
<dbReference type="Proteomes" id="UP000186698">
    <property type="component" value="Chromosome 8S"/>
</dbReference>
<dbReference type="SMART" id="SM00343">
    <property type="entry name" value="ZnF_C2HC"/>
    <property type="match status" value="3"/>
</dbReference>
<dbReference type="GO" id="GO:0002218">
    <property type="term" value="P:activation of innate immune response"/>
    <property type="evidence" value="ECO:0007669"/>
    <property type="project" value="InterPro"/>
</dbReference>
<evidence type="ECO:0000313" key="3">
    <source>
        <dbReference type="Proteomes" id="UP000186698"/>
    </source>
</evidence>